<dbReference type="PROSITE" id="PS50941">
    <property type="entry name" value="CHIT_BIND_I_2"/>
    <property type="match status" value="1"/>
</dbReference>
<dbReference type="InterPro" id="IPR050314">
    <property type="entry name" value="Glycosyl_Hydrlase_18"/>
</dbReference>
<dbReference type="PANTHER" id="PTHR11177">
    <property type="entry name" value="CHITINASE"/>
    <property type="match status" value="1"/>
</dbReference>
<evidence type="ECO:0000256" key="14">
    <source>
        <dbReference type="SAM" id="SignalP"/>
    </source>
</evidence>
<sequence>MAETPPKQRPRSGTLWAFFTLLLLLFAGVYERDSPPAGYISNCDATAECGEFAKTPGQAYPLNVCYSEYGFCSTTDEFCNDDCQSNCDLHPDPPAGSASAGVLENKVIGYYESWSARKDCHKVSPMDLLLDALTQYVFPSSKSKATPRTDTLLVLFEDTTSVKAVKEQIKIFVSIGGWTFSDNDTSTQPLFGEIAADPIKRTTFANNVVHFMKQYGFDGVDLDWEYPGAPDRGGNPEDTENYVLLLKTLREVFDASGGDYGITFTAPSSYWYLRWFDLPSMVKHVDWINLMTYNLHGVWDSTNPIGSIVQAHTNLTEIKLANELFWRVGIPPAKLVMGFGFYGRSFTLANPDCTKPGCPFSGASSPGPCSATGGILTYYEIIAALKDGSASKSKRAAITPVHDKDDAVKYFIFDDDQWISYDDETTFKQKASDQDTDKYDGHAALIQRDIITNPTLQNIEKALSNPSAVIDNIGAFNGQKCFQYNGDCIDLDDNSAMADAYGAGFTVVGTAESPYAVPPAAPPRTTSGAATTTEAVPARTAVPSAEREAGSGGGDCANANYGETEVEVDRSTYRDKGTGYDWGRQQAICCTVTKAPIKSATCSVDLCTKTLGYCPATENDGGSSSSATSKRDLTLLSTHGHTAAHTSLQPRAGSKTYYIKNFRLISMAYPSSLALLAFPPILQVLREWFRIDQGPYLGRNIEYGYFSTHGGSPNITGLEVEHPIDRQVLVSFFNTVNTQLLPSGQFSRFTAIDGDTLRSVLHAENEALAARPPVQVNPDGVPVGVQPDSANDRLFEALGLNDYPYPFSLLEKQVNAAKGRLMGGKAATAVETVRTDAKKALESGEDIDINKMLQDVRIGISIFDYLNEAEAGYVEQDVPQLPDLAARWEEFFNDFMQTRQEEA</sequence>
<dbReference type="PROSITE" id="PS51910">
    <property type="entry name" value="GH18_2"/>
    <property type="match status" value="1"/>
</dbReference>
<reference evidence="17" key="2">
    <citation type="journal article" date="2023" name="IMA Fungus">
        <title>Comparative genomic study of the Penicillium genus elucidates a diverse pangenome and 15 lateral gene transfer events.</title>
        <authorList>
            <person name="Petersen C."/>
            <person name="Sorensen T."/>
            <person name="Nielsen M.R."/>
            <person name="Sondergaard T.E."/>
            <person name="Sorensen J.L."/>
            <person name="Fitzpatrick D.A."/>
            <person name="Frisvad J.C."/>
            <person name="Nielsen K.L."/>
        </authorList>
    </citation>
    <scope>NUCLEOTIDE SEQUENCE</scope>
    <source>
        <strain evidence="17">IBT 26290</strain>
    </source>
</reference>
<comment type="similarity">
    <text evidence="2">Belongs to the glycosyl hydrolase 18 family. Chitinase class V subfamily.</text>
</comment>
<keyword evidence="10" id="KW-0624">Polysaccharide degradation</keyword>
<dbReference type="InterPro" id="IPR001579">
    <property type="entry name" value="Glyco_hydro_18_chit_AS"/>
</dbReference>
<keyword evidence="7" id="KW-0843">Virulence</keyword>
<feature type="disulfide bond" evidence="11">
    <location>
        <begin position="65"/>
        <end position="79"/>
    </location>
</feature>
<keyword evidence="18" id="KW-1185">Reference proteome</keyword>
<dbReference type="InterPro" id="IPR001223">
    <property type="entry name" value="Glyco_hydro18_cat"/>
</dbReference>
<dbReference type="Gene3D" id="3.20.20.80">
    <property type="entry name" value="Glycosidases"/>
    <property type="match status" value="1"/>
</dbReference>
<evidence type="ECO:0000313" key="18">
    <source>
        <dbReference type="Proteomes" id="UP001149163"/>
    </source>
</evidence>
<keyword evidence="9 12" id="KW-0326">Glycosidase</keyword>
<dbReference type="InterPro" id="IPR017853">
    <property type="entry name" value="GH"/>
</dbReference>
<comment type="caution">
    <text evidence="17">The sequence shown here is derived from an EMBL/GenBank/DDBJ whole genome shotgun (WGS) entry which is preliminary data.</text>
</comment>
<dbReference type="SUPFAM" id="SSF57016">
    <property type="entry name" value="Plant lectins/antimicrobial peptides"/>
    <property type="match status" value="1"/>
</dbReference>
<name>A0A9W9HR81_9EURO</name>
<evidence type="ECO:0000313" key="17">
    <source>
        <dbReference type="EMBL" id="KAJ5153568.1"/>
    </source>
</evidence>
<dbReference type="Proteomes" id="UP001149163">
    <property type="component" value="Unassembled WGS sequence"/>
</dbReference>
<dbReference type="PROSITE" id="PS01095">
    <property type="entry name" value="GH18_1"/>
    <property type="match status" value="1"/>
</dbReference>
<protein>
    <recommendedName>
        <fullName evidence="3">chitinase</fullName>
        <ecNumber evidence="3">3.2.1.14</ecNumber>
    </recommendedName>
</protein>
<dbReference type="Pfam" id="PF00704">
    <property type="entry name" value="Glyco_hydro_18"/>
    <property type="match status" value="1"/>
</dbReference>
<keyword evidence="5 12" id="KW-0378">Hydrolase</keyword>
<evidence type="ECO:0000256" key="12">
    <source>
        <dbReference type="RuleBase" id="RU000489"/>
    </source>
</evidence>
<comment type="caution">
    <text evidence="11">Lacks conserved residue(s) required for the propagation of feature annotation.</text>
</comment>
<evidence type="ECO:0000256" key="8">
    <source>
        <dbReference type="ARBA" id="ARBA00023277"/>
    </source>
</evidence>
<proteinExistence type="inferred from homology"/>
<feature type="disulfide bond" evidence="11">
    <location>
        <begin position="83"/>
        <end position="87"/>
    </location>
</feature>
<dbReference type="CDD" id="cd00035">
    <property type="entry name" value="ChtBD1"/>
    <property type="match status" value="1"/>
</dbReference>
<evidence type="ECO:0000256" key="5">
    <source>
        <dbReference type="ARBA" id="ARBA00022801"/>
    </source>
</evidence>
<feature type="region of interest" description="Disordered" evidence="13">
    <location>
        <begin position="517"/>
        <end position="560"/>
    </location>
</feature>
<keyword evidence="8" id="KW-0119">Carbohydrate metabolism</keyword>
<dbReference type="GO" id="GO:0008843">
    <property type="term" value="F:endochitinase activity"/>
    <property type="evidence" value="ECO:0007669"/>
    <property type="project" value="UniProtKB-EC"/>
</dbReference>
<dbReference type="Gene3D" id="3.30.60.10">
    <property type="entry name" value="Endochitinase-like"/>
    <property type="match status" value="1"/>
</dbReference>
<dbReference type="GeneID" id="81431346"/>
<dbReference type="InterPro" id="IPR029070">
    <property type="entry name" value="Chitinase_insertion_sf"/>
</dbReference>
<keyword evidence="6" id="KW-0146">Chitin degradation</keyword>
<dbReference type="GO" id="GO:0006032">
    <property type="term" value="P:chitin catabolic process"/>
    <property type="evidence" value="ECO:0007669"/>
    <property type="project" value="UniProtKB-KW"/>
</dbReference>
<accession>A0A9W9HR81</accession>
<evidence type="ECO:0000256" key="2">
    <source>
        <dbReference type="ARBA" id="ARBA00008682"/>
    </source>
</evidence>
<dbReference type="PANTHER" id="PTHR11177:SF397">
    <property type="entry name" value="CHITINASE"/>
    <property type="match status" value="1"/>
</dbReference>
<reference evidence="17" key="1">
    <citation type="submission" date="2022-11" db="EMBL/GenBank/DDBJ databases">
        <authorList>
            <person name="Petersen C."/>
        </authorList>
    </citation>
    <scope>NUCLEOTIDE SEQUENCE</scope>
    <source>
        <strain evidence="17">IBT 26290</strain>
    </source>
</reference>
<dbReference type="OrthoDB" id="73875at2759"/>
<dbReference type="RefSeq" id="XP_056539876.1">
    <property type="nucleotide sequence ID" value="XM_056692170.1"/>
</dbReference>
<dbReference type="GO" id="GO:0000272">
    <property type="term" value="P:polysaccharide catabolic process"/>
    <property type="evidence" value="ECO:0007669"/>
    <property type="project" value="UniProtKB-KW"/>
</dbReference>
<evidence type="ECO:0000256" key="11">
    <source>
        <dbReference type="PROSITE-ProRule" id="PRU00261"/>
    </source>
</evidence>
<evidence type="ECO:0000259" key="15">
    <source>
        <dbReference type="PROSITE" id="PS50941"/>
    </source>
</evidence>
<dbReference type="InterPro" id="IPR011583">
    <property type="entry name" value="Chitinase_II/V-like_cat"/>
</dbReference>
<dbReference type="SUPFAM" id="SSF51445">
    <property type="entry name" value="(Trans)glycosidases"/>
    <property type="match status" value="1"/>
</dbReference>
<dbReference type="SMART" id="SM00636">
    <property type="entry name" value="Glyco_18"/>
    <property type="match status" value="1"/>
</dbReference>
<dbReference type="Pfam" id="PF00187">
    <property type="entry name" value="Chitin_bind_1"/>
    <property type="match status" value="1"/>
</dbReference>
<evidence type="ECO:0000259" key="16">
    <source>
        <dbReference type="PROSITE" id="PS51910"/>
    </source>
</evidence>
<evidence type="ECO:0000256" key="3">
    <source>
        <dbReference type="ARBA" id="ARBA00012729"/>
    </source>
</evidence>
<evidence type="ECO:0000256" key="4">
    <source>
        <dbReference type="ARBA" id="ARBA00022669"/>
    </source>
</evidence>
<keyword evidence="14" id="KW-0732">Signal</keyword>
<feature type="compositionally biased region" description="Polar residues" evidence="13">
    <location>
        <begin position="524"/>
        <end position="534"/>
    </location>
</feature>
<evidence type="ECO:0000256" key="10">
    <source>
        <dbReference type="ARBA" id="ARBA00023326"/>
    </source>
</evidence>
<dbReference type="InterPro" id="IPR036861">
    <property type="entry name" value="Endochitinase-like_sf"/>
</dbReference>
<evidence type="ECO:0000256" key="1">
    <source>
        <dbReference type="ARBA" id="ARBA00000822"/>
    </source>
</evidence>
<feature type="signal peptide" evidence="14">
    <location>
        <begin position="1"/>
        <end position="31"/>
    </location>
</feature>
<evidence type="ECO:0000256" key="9">
    <source>
        <dbReference type="ARBA" id="ARBA00023295"/>
    </source>
</evidence>
<organism evidence="17 18">
    <name type="scientific">Penicillium canariense</name>
    <dbReference type="NCBI Taxonomy" id="189055"/>
    <lineage>
        <taxon>Eukaryota</taxon>
        <taxon>Fungi</taxon>
        <taxon>Dikarya</taxon>
        <taxon>Ascomycota</taxon>
        <taxon>Pezizomycotina</taxon>
        <taxon>Eurotiomycetes</taxon>
        <taxon>Eurotiomycetidae</taxon>
        <taxon>Eurotiales</taxon>
        <taxon>Aspergillaceae</taxon>
        <taxon>Penicillium</taxon>
    </lineage>
</organism>
<dbReference type="EMBL" id="JAPQKN010000007">
    <property type="protein sequence ID" value="KAJ5153568.1"/>
    <property type="molecule type" value="Genomic_DNA"/>
</dbReference>
<dbReference type="InterPro" id="IPR001002">
    <property type="entry name" value="Chitin-bd_1"/>
</dbReference>
<feature type="chain" id="PRO_5040834694" description="chitinase" evidence="14">
    <location>
        <begin position="32"/>
        <end position="903"/>
    </location>
</feature>
<feature type="domain" description="Chitin-binding type-1" evidence="15">
    <location>
        <begin position="46"/>
        <end position="89"/>
    </location>
</feature>
<comment type="catalytic activity">
    <reaction evidence="1">
        <text>Random endo-hydrolysis of N-acetyl-beta-D-glucosaminide (1-&gt;4)-beta-linkages in chitin and chitodextrins.</text>
        <dbReference type="EC" id="3.2.1.14"/>
    </reaction>
</comment>
<gene>
    <name evidence="17" type="ORF">N7482_010046</name>
</gene>
<keyword evidence="11" id="KW-1015">Disulfide bond</keyword>
<dbReference type="Gene3D" id="3.10.50.10">
    <property type="match status" value="1"/>
</dbReference>
<keyword evidence="4 11" id="KW-0147">Chitin-binding</keyword>
<dbReference type="GO" id="GO:0008061">
    <property type="term" value="F:chitin binding"/>
    <property type="evidence" value="ECO:0007669"/>
    <property type="project" value="UniProtKB-UniRule"/>
</dbReference>
<feature type="domain" description="GH18" evidence="16">
    <location>
        <begin position="105"/>
        <end position="466"/>
    </location>
</feature>
<dbReference type="SUPFAM" id="SSF54556">
    <property type="entry name" value="Chitinase insertion domain"/>
    <property type="match status" value="1"/>
</dbReference>
<dbReference type="EC" id="3.2.1.14" evidence="3"/>
<dbReference type="AlphaFoldDB" id="A0A9W9HR81"/>
<evidence type="ECO:0000256" key="7">
    <source>
        <dbReference type="ARBA" id="ARBA00023026"/>
    </source>
</evidence>
<evidence type="ECO:0000256" key="6">
    <source>
        <dbReference type="ARBA" id="ARBA00023024"/>
    </source>
</evidence>
<evidence type="ECO:0000256" key="13">
    <source>
        <dbReference type="SAM" id="MobiDB-lite"/>
    </source>
</evidence>